<protein>
    <submittedName>
        <fullName evidence="1">Protein inturned</fullName>
    </submittedName>
</protein>
<dbReference type="PANTHER" id="PTHR21082:SF4">
    <property type="entry name" value="PROTEIN INTURNED"/>
    <property type="match status" value="1"/>
</dbReference>
<dbReference type="AlphaFoldDB" id="A0AAV4QK82"/>
<accession>A0AAV4QK82</accession>
<dbReference type="GO" id="GO:0001736">
    <property type="term" value="P:establishment of planar polarity"/>
    <property type="evidence" value="ECO:0007669"/>
    <property type="project" value="InterPro"/>
</dbReference>
<keyword evidence="2" id="KW-1185">Reference proteome</keyword>
<dbReference type="GO" id="GO:0005737">
    <property type="term" value="C:cytoplasm"/>
    <property type="evidence" value="ECO:0007669"/>
    <property type="project" value="TreeGrafter"/>
</dbReference>
<dbReference type="GO" id="GO:0005929">
    <property type="term" value="C:cilium"/>
    <property type="evidence" value="ECO:0007669"/>
    <property type="project" value="TreeGrafter"/>
</dbReference>
<name>A0AAV4QK82_CAEEX</name>
<reference evidence="1 2" key="1">
    <citation type="submission" date="2021-06" db="EMBL/GenBank/DDBJ databases">
        <title>Caerostris extrusa draft genome.</title>
        <authorList>
            <person name="Kono N."/>
            <person name="Arakawa K."/>
        </authorList>
    </citation>
    <scope>NUCLEOTIDE SEQUENCE [LARGE SCALE GENOMIC DNA]</scope>
</reference>
<evidence type="ECO:0000313" key="1">
    <source>
        <dbReference type="EMBL" id="GIY09667.1"/>
    </source>
</evidence>
<dbReference type="GO" id="GO:0060271">
    <property type="term" value="P:cilium assembly"/>
    <property type="evidence" value="ECO:0007669"/>
    <property type="project" value="InterPro"/>
</dbReference>
<sequence length="133" mass="15408">MNSLQIGFESCFEENGSHVVAGFGNTLFQYLHMDPVEGVFLAPINEISVLHESVMKDIWDNFYRCCLGLRTVFARSLRNEEIIKSSTVTKYGVNTFLRSAYEQGVLFRYLPKDSTKQKEFNDFLGHWKVIFYS</sequence>
<proteinExistence type="predicted"/>
<organism evidence="1 2">
    <name type="scientific">Caerostris extrusa</name>
    <name type="common">Bark spider</name>
    <name type="synonym">Caerostris bankana</name>
    <dbReference type="NCBI Taxonomy" id="172846"/>
    <lineage>
        <taxon>Eukaryota</taxon>
        <taxon>Metazoa</taxon>
        <taxon>Ecdysozoa</taxon>
        <taxon>Arthropoda</taxon>
        <taxon>Chelicerata</taxon>
        <taxon>Arachnida</taxon>
        <taxon>Araneae</taxon>
        <taxon>Araneomorphae</taxon>
        <taxon>Entelegynae</taxon>
        <taxon>Araneoidea</taxon>
        <taxon>Araneidae</taxon>
        <taxon>Caerostris</taxon>
    </lineage>
</organism>
<dbReference type="GO" id="GO:0007399">
    <property type="term" value="P:nervous system development"/>
    <property type="evidence" value="ECO:0007669"/>
    <property type="project" value="TreeGrafter"/>
</dbReference>
<evidence type="ECO:0000313" key="2">
    <source>
        <dbReference type="Proteomes" id="UP001054945"/>
    </source>
</evidence>
<comment type="caution">
    <text evidence="1">The sequence shown here is derived from an EMBL/GenBank/DDBJ whole genome shotgun (WGS) entry which is preliminary data.</text>
</comment>
<dbReference type="EMBL" id="BPLR01006414">
    <property type="protein sequence ID" value="GIY09667.1"/>
    <property type="molecule type" value="Genomic_DNA"/>
</dbReference>
<dbReference type="PANTHER" id="PTHR21082">
    <property type="entry name" value="PROTEIN INTURNED"/>
    <property type="match status" value="1"/>
</dbReference>
<gene>
    <name evidence="1" type="primary">intu</name>
    <name evidence="1" type="ORF">CEXT_202721</name>
</gene>
<dbReference type="Proteomes" id="UP001054945">
    <property type="component" value="Unassembled WGS sequence"/>
</dbReference>
<dbReference type="InterPro" id="IPR039151">
    <property type="entry name" value="INTU"/>
</dbReference>